<feature type="region of interest" description="Disordered" evidence="1">
    <location>
        <begin position="192"/>
        <end position="251"/>
    </location>
</feature>
<evidence type="ECO:0000256" key="1">
    <source>
        <dbReference type="SAM" id="MobiDB-lite"/>
    </source>
</evidence>
<comment type="caution">
    <text evidence="2">The sequence shown here is derived from an EMBL/GenBank/DDBJ whole genome shotgun (WGS) entry which is preliminary data.</text>
</comment>
<dbReference type="AlphaFoldDB" id="A0A9W8E8U5"/>
<proteinExistence type="predicted"/>
<feature type="compositionally biased region" description="Polar residues" evidence="1">
    <location>
        <begin position="233"/>
        <end position="245"/>
    </location>
</feature>
<feature type="non-terminal residue" evidence="2">
    <location>
        <position position="1"/>
    </location>
</feature>
<protein>
    <submittedName>
        <fullName evidence="2">Uncharacterized protein</fullName>
    </submittedName>
</protein>
<accession>A0A9W8E8U5</accession>
<gene>
    <name evidence="2" type="ORF">H4R34_006258</name>
</gene>
<name>A0A9W8E8U5_9FUNG</name>
<organism evidence="2 3">
    <name type="scientific">Dimargaris verticillata</name>
    <dbReference type="NCBI Taxonomy" id="2761393"/>
    <lineage>
        <taxon>Eukaryota</taxon>
        <taxon>Fungi</taxon>
        <taxon>Fungi incertae sedis</taxon>
        <taxon>Zoopagomycota</taxon>
        <taxon>Kickxellomycotina</taxon>
        <taxon>Dimargaritomycetes</taxon>
        <taxon>Dimargaritales</taxon>
        <taxon>Dimargaritaceae</taxon>
        <taxon>Dimargaris</taxon>
    </lineage>
</organism>
<dbReference type="EMBL" id="JANBQB010002103">
    <property type="protein sequence ID" value="KAJ1968528.1"/>
    <property type="molecule type" value="Genomic_DNA"/>
</dbReference>
<evidence type="ECO:0000313" key="3">
    <source>
        <dbReference type="Proteomes" id="UP001151582"/>
    </source>
</evidence>
<feature type="non-terminal residue" evidence="2">
    <location>
        <position position="358"/>
    </location>
</feature>
<dbReference type="Proteomes" id="UP001151582">
    <property type="component" value="Unassembled WGS sequence"/>
</dbReference>
<keyword evidence="3" id="KW-1185">Reference proteome</keyword>
<sequence length="358" mass="38877">ATDAYYAGDDTNDLLYFYAPKAGDYQLTIVFSPPLTSLNHVFEDSLLPIAGTSLPWFPEAAHNALTLVVKYSDPHTLMLNTDAPTDTPFLEAWVHPTFRSKSALAPSDPVIQQYADALCQALDQDQATTGTLSDNSSDIAREICSALTSDAANTQVLAVQFGFVSTTQLTFGWCPSDFPSDCRHLHRESLLRPPKHSDQPQESATLFNPPEAEIGESAARSTSDDSSRPPSSAQPTTAIPAQSVDTIGPRPDVYTTCSSSASTIANLAATAIAVTPSAWPMEMEQSAMLVFSPQRWQYTAMINIQVEPDSDTSHSQLLDSNTHYALSFALTAQAMDQVRLLQVESSLGPVQWQFEQPI</sequence>
<evidence type="ECO:0000313" key="2">
    <source>
        <dbReference type="EMBL" id="KAJ1968528.1"/>
    </source>
</evidence>
<reference evidence="2" key="1">
    <citation type="submission" date="2022-07" db="EMBL/GenBank/DDBJ databases">
        <title>Phylogenomic reconstructions and comparative analyses of Kickxellomycotina fungi.</title>
        <authorList>
            <person name="Reynolds N.K."/>
            <person name="Stajich J.E."/>
            <person name="Barry K."/>
            <person name="Grigoriev I.V."/>
            <person name="Crous P."/>
            <person name="Smith M.E."/>
        </authorList>
    </citation>
    <scope>NUCLEOTIDE SEQUENCE</scope>
    <source>
        <strain evidence="2">RSA 567</strain>
    </source>
</reference>